<comment type="caution">
    <text evidence="4">The sequence shown here is derived from an EMBL/GenBank/DDBJ whole genome shotgun (WGS) entry which is preliminary data.</text>
</comment>
<evidence type="ECO:0000256" key="3">
    <source>
        <dbReference type="PROSITE-ProRule" id="PRU00023"/>
    </source>
</evidence>
<dbReference type="SUPFAM" id="SSF48403">
    <property type="entry name" value="Ankyrin repeat"/>
    <property type="match status" value="1"/>
</dbReference>
<accession>A0A840RNL3</accession>
<name>A0A840RNL3_9BURK</name>
<keyword evidence="2 3" id="KW-0040">ANK repeat</keyword>
<dbReference type="PROSITE" id="PS50297">
    <property type="entry name" value="ANK_REP_REGION"/>
    <property type="match status" value="1"/>
</dbReference>
<dbReference type="PANTHER" id="PTHR24198:SF165">
    <property type="entry name" value="ANKYRIN REPEAT-CONTAINING PROTEIN-RELATED"/>
    <property type="match status" value="1"/>
</dbReference>
<dbReference type="RefSeq" id="WP_168055094.1">
    <property type="nucleotide sequence ID" value="NZ_JAAOZT010000006.1"/>
</dbReference>
<dbReference type="EMBL" id="JACHHQ010000002">
    <property type="protein sequence ID" value="MBB5199353.1"/>
    <property type="molecule type" value="Genomic_DNA"/>
</dbReference>
<reference evidence="4 5" key="1">
    <citation type="submission" date="2020-08" db="EMBL/GenBank/DDBJ databases">
        <title>Genomic Encyclopedia of Type Strains, Phase IV (KMG-IV): sequencing the most valuable type-strain genomes for metagenomic binning, comparative biology and taxonomic classification.</title>
        <authorList>
            <person name="Goeker M."/>
        </authorList>
    </citation>
    <scope>NUCLEOTIDE SEQUENCE [LARGE SCALE GENOMIC DNA]</scope>
    <source>
        <strain evidence="4 5">DSM 23240</strain>
    </source>
</reference>
<dbReference type="Proteomes" id="UP000571084">
    <property type="component" value="Unassembled WGS sequence"/>
</dbReference>
<feature type="repeat" description="ANK" evidence="3">
    <location>
        <begin position="107"/>
        <end position="139"/>
    </location>
</feature>
<dbReference type="Gene3D" id="1.25.40.20">
    <property type="entry name" value="Ankyrin repeat-containing domain"/>
    <property type="match status" value="2"/>
</dbReference>
<evidence type="ECO:0000313" key="4">
    <source>
        <dbReference type="EMBL" id="MBB5199353.1"/>
    </source>
</evidence>
<sequence>MVIPIVNPILETLNHSFILATQETDFVYAQTLLDQGAEVNCFNGAPIAISVGNGEIAFADFLIAAGASVHLKEPFGLSLIHLDAARGGYCTQSLIDAGANLNEKNLGGNSLLHEAVLQGNSDRVEMFIDAGADTCATTRRGETPLMLNLAKITEELAEDAALRLDVGRRRLRERYAILDRLMRLIANNDADINVKDSKGKTALHYAALVDDDVTLRMIFSASPQLDSTDLQGHTPLHLATIFGNVAFIKWVAAAKTHPKC</sequence>
<protein>
    <submittedName>
        <fullName evidence="4">Ankyrin repeat protein</fullName>
    </submittedName>
</protein>
<dbReference type="InterPro" id="IPR002110">
    <property type="entry name" value="Ankyrin_rpt"/>
</dbReference>
<dbReference type="Pfam" id="PF12796">
    <property type="entry name" value="Ank_2"/>
    <property type="match status" value="2"/>
</dbReference>
<organism evidence="4 5">
    <name type="scientific">Glaciimonas immobilis</name>
    <dbReference type="NCBI Taxonomy" id="728004"/>
    <lineage>
        <taxon>Bacteria</taxon>
        <taxon>Pseudomonadati</taxon>
        <taxon>Pseudomonadota</taxon>
        <taxon>Betaproteobacteria</taxon>
        <taxon>Burkholderiales</taxon>
        <taxon>Oxalobacteraceae</taxon>
        <taxon>Glaciimonas</taxon>
    </lineage>
</organism>
<keyword evidence="5" id="KW-1185">Reference proteome</keyword>
<dbReference type="PANTHER" id="PTHR24198">
    <property type="entry name" value="ANKYRIN REPEAT AND PROTEIN KINASE DOMAIN-CONTAINING PROTEIN"/>
    <property type="match status" value="1"/>
</dbReference>
<keyword evidence="1" id="KW-0677">Repeat</keyword>
<evidence type="ECO:0000256" key="1">
    <source>
        <dbReference type="ARBA" id="ARBA00022737"/>
    </source>
</evidence>
<dbReference type="SMART" id="SM00248">
    <property type="entry name" value="ANK"/>
    <property type="match status" value="5"/>
</dbReference>
<evidence type="ECO:0000256" key="2">
    <source>
        <dbReference type="ARBA" id="ARBA00023043"/>
    </source>
</evidence>
<dbReference type="AlphaFoldDB" id="A0A840RNL3"/>
<evidence type="ECO:0000313" key="5">
    <source>
        <dbReference type="Proteomes" id="UP000571084"/>
    </source>
</evidence>
<dbReference type="PROSITE" id="PS50088">
    <property type="entry name" value="ANK_REPEAT"/>
    <property type="match status" value="1"/>
</dbReference>
<gene>
    <name evidence="4" type="ORF">HNR39_001180</name>
</gene>
<dbReference type="InterPro" id="IPR036770">
    <property type="entry name" value="Ankyrin_rpt-contain_sf"/>
</dbReference>
<proteinExistence type="predicted"/>